<dbReference type="EMBL" id="JAEAOA010000613">
    <property type="protein sequence ID" value="KAK3595615.1"/>
    <property type="molecule type" value="Genomic_DNA"/>
</dbReference>
<dbReference type="AlphaFoldDB" id="A0AAE0SQ35"/>
<keyword evidence="3" id="KW-1185">Reference proteome</keyword>
<accession>A0AAE0SQ35</accession>
<feature type="non-terminal residue" evidence="2">
    <location>
        <position position="1"/>
    </location>
</feature>
<reference evidence="2" key="2">
    <citation type="journal article" date="2021" name="Genome Biol. Evol.">
        <title>Developing a high-quality reference genome for a parasitic bivalve with doubly uniparental inheritance (Bivalvia: Unionida).</title>
        <authorList>
            <person name="Smith C.H."/>
        </authorList>
    </citation>
    <scope>NUCLEOTIDE SEQUENCE</scope>
    <source>
        <strain evidence="2">CHS0354</strain>
        <tissue evidence="2">Mantle</tissue>
    </source>
</reference>
<feature type="compositionally biased region" description="Low complexity" evidence="1">
    <location>
        <begin position="163"/>
        <end position="179"/>
    </location>
</feature>
<sequence length="197" mass="21591">VAEPKKCPTLNLKDGQRCVLLKNKRGDWGFLIGHWTGFRKPQPAEPAGKGKKPKKAVVGSQGTLALSFYKCATGTWQHLQLGYLQNDYKFQIQDANVDLRTGAIEVSSESNEVAENIALGFAVPLLHVLCQPRPTYFPSLLPSEVAQTSQELQEKKMEEEATTAEGDAAAAPKEAVPLLSPTPPSSPKSEYNRLFQQ</sequence>
<proteinExistence type="predicted"/>
<feature type="region of interest" description="Disordered" evidence="1">
    <location>
        <begin position="149"/>
        <end position="197"/>
    </location>
</feature>
<dbReference type="Proteomes" id="UP001195483">
    <property type="component" value="Unassembled WGS sequence"/>
</dbReference>
<reference evidence="2" key="3">
    <citation type="submission" date="2023-05" db="EMBL/GenBank/DDBJ databases">
        <authorList>
            <person name="Smith C.H."/>
        </authorList>
    </citation>
    <scope>NUCLEOTIDE SEQUENCE</scope>
    <source>
        <strain evidence="2">CHS0354</strain>
        <tissue evidence="2">Mantle</tissue>
    </source>
</reference>
<comment type="caution">
    <text evidence="2">The sequence shown here is derived from an EMBL/GenBank/DDBJ whole genome shotgun (WGS) entry which is preliminary data.</text>
</comment>
<evidence type="ECO:0000256" key="1">
    <source>
        <dbReference type="SAM" id="MobiDB-lite"/>
    </source>
</evidence>
<evidence type="ECO:0000313" key="3">
    <source>
        <dbReference type="Proteomes" id="UP001195483"/>
    </source>
</evidence>
<evidence type="ECO:0000313" key="2">
    <source>
        <dbReference type="EMBL" id="KAK3595615.1"/>
    </source>
</evidence>
<protein>
    <submittedName>
        <fullName evidence="2">Uncharacterized protein</fullName>
    </submittedName>
</protein>
<gene>
    <name evidence="2" type="ORF">CHS0354_009579</name>
</gene>
<organism evidence="2 3">
    <name type="scientific">Potamilus streckersoni</name>
    <dbReference type="NCBI Taxonomy" id="2493646"/>
    <lineage>
        <taxon>Eukaryota</taxon>
        <taxon>Metazoa</taxon>
        <taxon>Spiralia</taxon>
        <taxon>Lophotrochozoa</taxon>
        <taxon>Mollusca</taxon>
        <taxon>Bivalvia</taxon>
        <taxon>Autobranchia</taxon>
        <taxon>Heteroconchia</taxon>
        <taxon>Palaeoheterodonta</taxon>
        <taxon>Unionida</taxon>
        <taxon>Unionoidea</taxon>
        <taxon>Unionidae</taxon>
        <taxon>Ambleminae</taxon>
        <taxon>Lampsilini</taxon>
        <taxon>Potamilus</taxon>
    </lineage>
</organism>
<name>A0AAE0SQ35_9BIVA</name>
<reference evidence="2" key="1">
    <citation type="journal article" date="2021" name="Genome Biol. Evol.">
        <title>A High-Quality Reference Genome for a Parasitic Bivalve with Doubly Uniparental Inheritance (Bivalvia: Unionida).</title>
        <authorList>
            <person name="Smith C.H."/>
        </authorList>
    </citation>
    <scope>NUCLEOTIDE SEQUENCE</scope>
    <source>
        <strain evidence="2">CHS0354</strain>
    </source>
</reference>